<evidence type="ECO:0000313" key="4">
    <source>
        <dbReference type="Proteomes" id="UP001490940"/>
    </source>
</evidence>
<feature type="domain" description="Extracellular matrix-binding protein ebh GA module" evidence="2">
    <location>
        <begin position="75"/>
        <end position="123"/>
    </location>
</feature>
<name>A0ABU9PNY4_9ENTR</name>
<proteinExistence type="predicted"/>
<keyword evidence="1" id="KW-0812">Transmembrane</keyword>
<dbReference type="PANTHER" id="PTHR37813">
    <property type="entry name" value="FELS-2 PROPHAGE PROTEIN"/>
    <property type="match status" value="1"/>
</dbReference>
<evidence type="ECO:0000313" key="3">
    <source>
        <dbReference type="EMBL" id="MEM0707076.1"/>
    </source>
</evidence>
<evidence type="ECO:0000259" key="2">
    <source>
        <dbReference type="SMART" id="SM00844"/>
    </source>
</evidence>
<feature type="transmembrane region" description="Helical" evidence="1">
    <location>
        <begin position="330"/>
        <end position="349"/>
    </location>
</feature>
<dbReference type="PANTHER" id="PTHR37813:SF1">
    <property type="entry name" value="FELS-2 PROPHAGE PROTEIN"/>
    <property type="match status" value="1"/>
</dbReference>
<reference evidence="3 4" key="1">
    <citation type="submission" date="2024-04" db="EMBL/GenBank/DDBJ databases">
        <title>Draft genome sequence of a multidrug-resistant Enterobacter quasihormaechei Hakim RU_CBWE strain isolated from pond surface water at the University of Rajshahi in Bangladesh.</title>
        <authorList>
            <person name="Raihan J."/>
            <person name="Islam M.S."/>
            <person name="Khan M.U."/>
            <person name="Romance M."/>
            <person name="Haque M.H."/>
        </authorList>
    </citation>
    <scope>NUCLEOTIDE SEQUENCE [LARGE SCALE GENOMIC DNA]</scope>
    <source>
        <strain evidence="3 4">Hakim RU_CBWE</strain>
    </source>
</reference>
<feature type="transmembrane region" description="Helical" evidence="1">
    <location>
        <begin position="389"/>
        <end position="409"/>
    </location>
</feature>
<keyword evidence="1" id="KW-1133">Transmembrane helix</keyword>
<dbReference type="SMART" id="SM00844">
    <property type="entry name" value="GA"/>
    <property type="match status" value="2"/>
</dbReference>
<feature type="domain" description="Extracellular matrix-binding protein ebh GA module" evidence="2">
    <location>
        <begin position="15"/>
        <end position="73"/>
    </location>
</feature>
<gene>
    <name evidence="3" type="ORF">AAGT82_22015</name>
</gene>
<protein>
    <recommendedName>
        <fullName evidence="2">Extracellular matrix-binding protein ebh GA module domain-containing protein</fullName>
    </recommendedName>
</protein>
<dbReference type="InterPro" id="IPR020840">
    <property type="entry name" value="Extracell_matrix-bd_GA"/>
</dbReference>
<feature type="transmembrane region" description="Helical" evidence="1">
    <location>
        <begin position="355"/>
        <end position="377"/>
    </location>
</feature>
<dbReference type="EMBL" id="JBCGUG010000026">
    <property type="protein sequence ID" value="MEM0707076.1"/>
    <property type="molecule type" value="Genomic_DNA"/>
</dbReference>
<dbReference type="RefSeq" id="WP_342698451.1">
    <property type="nucleotide sequence ID" value="NZ_JBCGUG010000026.1"/>
</dbReference>
<accession>A0ABU9PNY4</accession>
<sequence>EAKDAIQTATTVPGVEQALADVAAQNLDAAKADATQAVDDLMYLSDEQKTQAKEAIQAASTVPDVEKALADAEKDNLQSAKDDANKAIDDMAYLSDEQKDNAHQSVNDATDVAGVEQAVADASSLNHEDEPSFLDSLFNMVGNIVGGIWDVIIAIPKGLLEALKSVVSLLSDYHFSLESGPAALTGAALIIWETIVEVIHAPLSFLSNLVQWITGFTTGLLAGVWGPLGFIPHFLNGVLIIVDGIFNSAKIIIETIGVGVISIPAIITGAIAWCITLAKGIGAVFSGDSSAMEDFISSLSQSLSQNPLIPLVLGDIFVGIMVIPKLAVEVIGVVAEWILGVITAFLQFVPGLIPVASVVSDFPLAIDGVVIAIHYGLSNVVNLITKLGMALIMGIPIGISTGTSLVSIVESFVKGLLGISSDENVASNPVNDIIDNIIAFIESPISGTGDLISSISSSIGQFFSNPIGTIGDLIQGTIDLILSPFKDIIDAIGSVFDSITSPFEDIGNILNGIMEGIGNLLGNPFGAIGDIFQGVIDLVLSPFKDIIDAAGSIFDFIMNPFETVGNIISGVMEGIGNIISNPFGAVGDIFQGIIDLVLSPFKGIIDTVNSVINVVLNPVDAILGLIGDPVGMAFNFMTNPVGTITDLINNVIDTVLSPFKGIIDFVGSLIYGVTHPLETISNIFNDIIGTIFGGSSGESAADVAEAFNTVIDDVETTVDNFVESPATFVMGENIDNTLTMNDLVEISSTLDTLAGYADTNVVSLSVMADAQPSLDAAMPAVNEELTDVQLASLLEENQSGELDLDSLIGAENDLNVAETNTPDAQHSVEDTGGYNVLDKIISQIQLSEDNYSFAAA</sequence>
<feature type="non-terminal residue" evidence="3">
    <location>
        <position position="1"/>
    </location>
</feature>
<keyword evidence="4" id="KW-1185">Reference proteome</keyword>
<organism evidence="3 4">
    <name type="scientific">Enterobacter quasihormaechei</name>
    <dbReference type="NCBI Taxonomy" id="2529382"/>
    <lineage>
        <taxon>Bacteria</taxon>
        <taxon>Pseudomonadati</taxon>
        <taxon>Pseudomonadota</taxon>
        <taxon>Gammaproteobacteria</taxon>
        <taxon>Enterobacterales</taxon>
        <taxon>Enterobacteriaceae</taxon>
        <taxon>Enterobacter</taxon>
    </lineage>
</organism>
<dbReference type="InterPro" id="IPR002988">
    <property type="entry name" value="GA_module"/>
</dbReference>
<dbReference type="InterPro" id="IPR009063">
    <property type="entry name" value="Ig/albumin-bd_sf"/>
</dbReference>
<dbReference type="Gene3D" id="1.20.5.420">
    <property type="entry name" value="Immunoglobulin FC, subunit C"/>
    <property type="match status" value="2"/>
</dbReference>
<comment type="caution">
    <text evidence="3">The sequence shown here is derived from an EMBL/GenBank/DDBJ whole genome shotgun (WGS) entry which is preliminary data.</text>
</comment>
<dbReference type="Pfam" id="PF01468">
    <property type="entry name" value="GA"/>
    <property type="match status" value="2"/>
</dbReference>
<evidence type="ECO:0000256" key="1">
    <source>
        <dbReference type="SAM" id="Phobius"/>
    </source>
</evidence>
<dbReference type="SUPFAM" id="SSF46997">
    <property type="entry name" value="Bacterial immunoglobulin/albumin-binding domains"/>
    <property type="match status" value="2"/>
</dbReference>
<feature type="transmembrane region" description="Helical" evidence="1">
    <location>
        <begin position="209"/>
        <end position="228"/>
    </location>
</feature>
<keyword evidence="1" id="KW-0472">Membrane</keyword>
<dbReference type="Proteomes" id="UP001490940">
    <property type="component" value="Unassembled WGS sequence"/>
</dbReference>